<name>A2E2J0_TRIV3</name>
<feature type="compositionally biased region" description="Basic and acidic residues" evidence="1">
    <location>
        <begin position="211"/>
        <end position="220"/>
    </location>
</feature>
<dbReference type="PANTHER" id="PTHR21580:SF28">
    <property type="entry name" value="BOREALIN N-TERMINAL DOMAIN-CONTAINING PROTEIN-RELATED"/>
    <property type="match status" value="1"/>
</dbReference>
<sequence length="220" mass="23751">MKGFNRDPLIAHVSKRQGGTPGPAAYNIESRLDTTTIKLKGRPSDKVLYDDTRMLKLPSTIGNVPKITLGARTQLLTNKFQTPGPSYIPPSFGAGSRHHSFGTFNGMKTKSQTSLDHAITPGPGPAAYSLRDHSFDATGAKGIKMKGTHDFKYAESVSPGPGAYAPRFESVLASAPKPIFHIRPKSKDPEPGVGYKELGSTLSGPQYTMKRRADDDINLI</sequence>
<gene>
    <name evidence="2" type="ORF">TVAG_444490</name>
</gene>
<dbReference type="PANTHER" id="PTHR21580">
    <property type="entry name" value="SHIPPO-1-RELATED"/>
    <property type="match status" value="1"/>
</dbReference>
<dbReference type="OrthoDB" id="10433242at2759"/>
<dbReference type="VEuPathDB" id="TrichDB:TVAGG3_0306280"/>
<dbReference type="RefSeq" id="XP_001325388.1">
    <property type="nucleotide sequence ID" value="XM_001325353.1"/>
</dbReference>
<protein>
    <submittedName>
        <fullName evidence="2">Uncharacterized protein</fullName>
    </submittedName>
</protein>
<dbReference type="InterPro" id="IPR010736">
    <property type="entry name" value="SHIPPO-rpt"/>
</dbReference>
<dbReference type="VEuPathDB" id="TrichDB:TVAG_444490"/>
<accession>A2E2J0</accession>
<feature type="region of interest" description="Disordered" evidence="1">
    <location>
        <begin position="1"/>
        <end position="27"/>
    </location>
</feature>
<dbReference type="KEGG" id="tva:4771139"/>
<reference evidence="2" key="2">
    <citation type="journal article" date="2007" name="Science">
        <title>Draft genome sequence of the sexually transmitted pathogen Trichomonas vaginalis.</title>
        <authorList>
            <person name="Carlton J.M."/>
            <person name="Hirt R.P."/>
            <person name="Silva J.C."/>
            <person name="Delcher A.L."/>
            <person name="Schatz M."/>
            <person name="Zhao Q."/>
            <person name="Wortman J.R."/>
            <person name="Bidwell S.L."/>
            <person name="Alsmark U.C.M."/>
            <person name="Besteiro S."/>
            <person name="Sicheritz-Ponten T."/>
            <person name="Noel C.J."/>
            <person name="Dacks J.B."/>
            <person name="Foster P.G."/>
            <person name="Simillion C."/>
            <person name="Van de Peer Y."/>
            <person name="Miranda-Saavedra D."/>
            <person name="Barton G.J."/>
            <person name="Westrop G.D."/>
            <person name="Mueller S."/>
            <person name="Dessi D."/>
            <person name="Fiori P.L."/>
            <person name="Ren Q."/>
            <person name="Paulsen I."/>
            <person name="Zhang H."/>
            <person name="Bastida-Corcuera F.D."/>
            <person name="Simoes-Barbosa A."/>
            <person name="Brown M.T."/>
            <person name="Hayes R.D."/>
            <person name="Mukherjee M."/>
            <person name="Okumura C.Y."/>
            <person name="Schneider R."/>
            <person name="Smith A.J."/>
            <person name="Vanacova S."/>
            <person name="Villalvazo M."/>
            <person name="Haas B.J."/>
            <person name="Pertea M."/>
            <person name="Feldblyum T.V."/>
            <person name="Utterback T.R."/>
            <person name="Shu C.L."/>
            <person name="Osoegawa K."/>
            <person name="de Jong P.J."/>
            <person name="Hrdy I."/>
            <person name="Horvathova L."/>
            <person name="Zubacova Z."/>
            <person name="Dolezal P."/>
            <person name="Malik S.B."/>
            <person name="Logsdon J.M. Jr."/>
            <person name="Henze K."/>
            <person name="Gupta A."/>
            <person name="Wang C.C."/>
            <person name="Dunne R.L."/>
            <person name="Upcroft J.A."/>
            <person name="Upcroft P."/>
            <person name="White O."/>
            <person name="Salzberg S.L."/>
            <person name="Tang P."/>
            <person name="Chiu C.-H."/>
            <person name="Lee Y.-S."/>
            <person name="Embley T.M."/>
            <person name="Coombs G.H."/>
            <person name="Mottram J.C."/>
            <person name="Tachezy J."/>
            <person name="Fraser-Liggett C.M."/>
            <person name="Johnson P.J."/>
        </authorList>
    </citation>
    <scope>NUCLEOTIDE SEQUENCE [LARGE SCALE GENOMIC DNA]</scope>
    <source>
        <strain evidence="2">G3</strain>
    </source>
</reference>
<evidence type="ECO:0000256" key="1">
    <source>
        <dbReference type="SAM" id="MobiDB-lite"/>
    </source>
</evidence>
<dbReference type="Proteomes" id="UP000001542">
    <property type="component" value="Unassembled WGS sequence"/>
</dbReference>
<keyword evidence="3" id="KW-1185">Reference proteome</keyword>
<proteinExistence type="predicted"/>
<evidence type="ECO:0000313" key="3">
    <source>
        <dbReference type="Proteomes" id="UP000001542"/>
    </source>
</evidence>
<dbReference type="Pfam" id="PF07004">
    <property type="entry name" value="SHIPPO-rpt"/>
    <property type="match status" value="2"/>
</dbReference>
<dbReference type="InParanoid" id="A2E2J0"/>
<dbReference type="InterPro" id="IPR051291">
    <property type="entry name" value="CIMAP"/>
</dbReference>
<reference evidence="2" key="1">
    <citation type="submission" date="2006-10" db="EMBL/GenBank/DDBJ databases">
        <authorList>
            <person name="Amadeo P."/>
            <person name="Zhao Q."/>
            <person name="Wortman J."/>
            <person name="Fraser-Liggett C."/>
            <person name="Carlton J."/>
        </authorList>
    </citation>
    <scope>NUCLEOTIDE SEQUENCE</scope>
    <source>
        <strain evidence="2">G3</strain>
    </source>
</reference>
<feature type="region of interest" description="Disordered" evidence="1">
    <location>
        <begin position="184"/>
        <end position="220"/>
    </location>
</feature>
<organism evidence="2 3">
    <name type="scientific">Trichomonas vaginalis (strain ATCC PRA-98 / G3)</name>
    <dbReference type="NCBI Taxonomy" id="412133"/>
    <lineage>
        <taxon>Eukaryota</taxon>
        <taxon>Metamonada</taxon>
        <taxon>Parabasalia</taxon>
        <taxon>Trichomonadida</taxon>
        <taxon>Trichomonadidae</taxon>
        <taxon>Trichomonas</taxon>
    </lineage>
</organism>
<dbReference type="EMBL" id="DS113290">
    <property type="protein sequence ID" value="EAY13165.1"/>
    <property type="molecule type" value="Genomic_DNA"/>
</dbReference>
<dbReference type="AlphaFoldDB" id="A2E2J0"/>
<evidence type="ECO:0000313" key="2">
    <source>
        <dbReference type="EMBL" id="EAY13165.1"/>
    </source>
</evidence>